<evidence type="ECO:0000313" key="8">
    <source>
        <dbReference type="EnsemblMetazoa" id="PHUM373380-PA"/>
    </source>
</evidence>
<dbReference type="FunCoup" id="E0VQ81">
    <property type="interactions" value="1183"/>
</dbReference>
<accession>E0VQ81</accession>
<evidence type="ECO:0008006" key="10">
    <source>
        <dbReference type="Google" id="ProtNLM"/>
    </source>
</evidence>
<evidence type="ECO:0000256" key="2">
    <source>
        <dbReference type="ARBA" id="ARBA00006482"/>
    </source>
</evidence>
<proteinExistence type="inferred from homology"/>
<dbReference type="InParanoid" id="E0VQ81"/>
<dbReference type="GO" id="GO:0006397">
    <property type="term" value="P:mRNA processing"/>
    <property type="evidence" value="ECO:0007669"/>
    <property type="project" value="InterPro"/>
</dbReference>
<dbReference type="eggNOG" id="KOG3215">
    <property type="taxonomic scope" value="Eukaryota"/>
</dbReference>
<dbReference type="VEuPathDB" id="VectorBase:PHUM373380"/>
<feature type="region of interest" description="Disordered" evidence="6">
    <location>
        <begin position="181"/>
        <end position="206"/>
    </location>
</feature>
<dbReference type="OMA" id="WANSKND"/>
<evidence type="ECO:0000256" key="4">
    <source>
        <dbReference type="ARBA" id="ARBA00023242"/>
    </source>
</evidence>
<dbReference type="InterPro" id="IPR008501">
    <property type="entry name" value="THOC7/Mft1"/>
</dbReference>
<reference evidence="8" key="3">
    <citation type="submission" date="2020-05" db="UniProtKB">
        <authorList>
            <consortium name="EnsemblMetazoa"/>
        </authorList>
    </citation>
    <scope>IDENTIFICATION</scope>
    <source>
        <strain evidence="8">USDA</strain>
    </source>
</reference>
<dbReference type="KEGG" id="phu:Phum_PHUM373380"/>
<name>E0VQ81_PEDHC</name>
<sequence>MTDEDVIRRRLLIDGDGTGDDRRLNVLQKLIIKWCTSEESPEENQLSLDRMLAQLACCEHTFRKSQNVAQMNAIELQNYQNLSQKIKNDIQEEKKIIEKTKAALVEAKVVRKNKMECDLLGNAINEEPDRKETGKKLEQLKNELKNLKDCKAMIEKKILKRRQQFHALTVTIQQLRGTIEEDDDNDLNMETNDDEPMDEDNAISIN</sequence>
<comment type="subcellular location">
    <subcellularLocation>
        <location evidence="1">Nucleus</location>
    </subcellularLocation>
</comment>
<comment type="similarity">
    <text evidence="2">Belongs to the THOC7 family.</text>
</comment>
<dbReference type="RefSeq" id="XP_002428275.1">
    <property type="nucleotide sequence ID" value="XM_002428230.1"/>
</dbReference>
<evidence type="ECO:0000313" key="9">
    <source>
        <dbReference type="Proteomes" id="UP000009046"/>
    </source>
</evidence>
<evidence type="ECO:0000256" key="1">
    <source>
        <dbReference type="ARBA" id="ARBA00004123"/>
    </source>
</evidence>
<evidence type="ECO:0000256" key="6">
    <source>
        <dbReference type="SAM" id="MobiDB-lite"/>
    </source>
</evidence>
<dbReference type="AlphaFoldDB" id="E0VQ81"/>
<dbReference type="STRING" id="121224.E0VQ81"/>
<dbReference type="PANTHER" id="PTHR23405">
    <property type="entry name" value="MAINTENANCE OF KILLER 16 MAK16 PROTEIN-RELATED"/>
    <property type="match status" value="1"/>
</dbReference>
<protein>
    <recommendedName>
        <fullName evidence="10">THO complex subunit</fullName>
    </recommendedName>
</protein>
<dbReference type="GO" id="GO:0006406">
    <property type="term" value="P:mRNA export from nucleus"/>
    <property type="evidence" value="ECO:0007669"/>
    <property type="project" value="TreeGrafter"/>
</dbReference>
<reference evidence="7" key="1">
    <citation type="submission" date="2007-04" db="EMBL/GenBank/DDBJ databases">
        <title>Annotation of Pediculus humanus corporis strain USDA.</title>
        <authorList>
            <person name="Kirkness E."/>
            <person name="Hannick L."/>
            <person name="Hass B."/>
            <person name="Bruggner R."/>
            <person name="Lawson D."/>
            <person name="Bidwell S."/>
            <person name="Joardar V."/>
            <person name="Caler E."/>
            <person name="Walenz B."/>
            <person name="Inman J."/>
            <person name="Schobel S."/>
            <person name="Galinsky K."/>
            <person name="Amedeo P."/>
            <person name="Strausberg R."/>
        </authorList>
    </citation>
    <scope>NUCLEOTIDE SEQUENCE</scope>
    <source>
        <strain evidence="7">USDA</strain>
    </source>
</reference>
<dbReference type="EnsemblMetazoa" id="PHUM373380-RA">
    <property type="protein sequence ID" value="PHUM373380-PA"/>
    <property type="gene ID" value="PHUM373380"/>
</dbReference>
<dbReference type="Proteomes" id="UP000009046">
    <property type="component" value="Unassembled WGS sequence"/>
</dbReference>
<dbReference type="EMBL" id="AAZO01004354">
    <property type="status" value="NOT_ANNOTATED_CDS"/>
    <property type="molecule type" value="Genomic_DNA"/>
</dbReference>
<dbReference type="HOGENOM" id="CLU_087727_0_0_1"/>
<keyword evidence="4" id="KW-0539">Nucleus</keyword>
<feature type="coiled-coil region" evidence="5">
    <location>
        <begin position="76"/>
        <end position="103"/>
    </location>
</feature>
<dbReference type="PANTHER" id="PTHR23405:SF5">
    <property type="entry name" value="THO COMPLEX SUBUNIT 7 HOMOLOG"/>
    <property type="match status" value="1"/>
</dbReference>
<gene>
    <name evidence="8" type="primary">8233654</name>
    <name evidence="7" type="ORF">Phum_PHUM373380</name>
</gene>
<keyword evidence="9" id="KW-1185">Reference proteome</keyword>
<dbReference type="CTD" id="8233654"/>
<evidence type="ECO:0000256" key="5">
    <source>
        <dbReference type="SAM" id="Coils"/>
    </source>
</evidence>
<organism>
    <name type="scientific">Pediculus humanus subsp. corporis</name>
    <name type="common">Body louse</name>
    <dbReference type="NCBI Taxonomy" id="121224"/>
    <lineage>
        <taxon>Eukaryota</taxon>
        <taxon>Metazoa</taxon>
        <taxon>Ecdysozoa</taxon>
        <taxon>Arthropoda</taxon>
        <taxon>Hexapoda</taxon>
        <taxon>Insecta</taxon>
        <taxon>Pterygota</taxon>
        <taxon>Neoptera</taxon>
        <taxon>Paraneoptera</taxon>
        <taxon>Psocodea</taxon>
        <taxon>Troctomorpha</taxon>
        <taxon>Phthiraptera</taxon>
        <taxon>Anoplura</taxon>
        <taxon>Pediculidae</taxon>
        <taxon>Pediculus</taxon>
    </lineage>
</organism>
<dbReference type="OrthoDB" id="205166at2759"/>
<dbReference type="GeneID" id="8233654"/>
<keyword evidence="3 5" id="KW-0175">Coiled coil</keyword>
<feature type="coiled-coil region" evidence="5">
    <location>
        <begin position="130"/>
        <end position="157"/>
    </location>
</feature>
<evidence type="ECO:0000313" key="7">
    <source>
        <dbReference type="EMBL" id="EEB15537.1"/>
    </source>
</evidence>
<dbReference type="Pfam" id="PF05615">
    <property type="entry name" value="THOC7"/>
    <property type="match status" value="1"/>
</dbReference>
<evidence type="ECO:0000256" key="3">
    <source>
        <dbReference type="ARBA" id="ARBA00023054"/>
    </source>
</evidence>
<dbReference type="GO" id="GO:0000445">
    <property type="term" value="C:THO complex part of transcription export complex"/>
    <property type="evidence" value="ECO:0007669"/>
    <property type="project" value="InterPro"/>
</dbReference>
<reference evidence="7" key="2">
    <citation type="submission" date="2007-04" db="EMBL/GenBank/DDBJ databases">
        <title>The genome of the human body louse.</title>
        <authorList>
            <consortium name="The Human Body Louse Genome Consortium"/>
            <person name="Kirkness E."/>
            <person name="Walenz B."/>
            <person name="Hass B."/>
            <person name="Bruggner R."/>
            <person name="Strausberg R."/>
        </authorList>
    </citation>
    <scope>NUCLEOTIDE SEQUENCE</scope>
    <source>
        <strain evidence="7">USDA</strain>
    </source>
</reference>
<dbReference type="EMBL" id="DS235402">
    <property type="protein sequence ID" value="EEB15537.1"/>
    <property type="molecule type" value="Genomic_DNA"/>
</dbReference>